<feature type="transmembrane region" description="Helical" evidence="6">
    <location>
        <begin position="121"/>
        <end position="144"/>
    </location>
</feature>
<feature type="transmembrane region" description="Helical" evidence="6">
    <location>
        <begin position="64"/>
        <end position="82"/>
    </location>
</feature>
<dbReference type="Gene3D" id="3.30.450.20">
    <property type="entry name" value="PAS domain"/>
    <property type="match status" value="1"/>
</dbReference>
<evidence type="ECO:0000256" key="3">
    <source>
        <dbReference type="ARBA" id="ARBA00022692"/>
    </source>
</evidence>
<dbReference type="GO" id="GO:0005886">
    <property type="term" value="C:plasma membrane"/>
    <property type="evidence" value="ECO:0007669"/>
    <property type="project" value="UniProtKB-SubCell"/>
</dbReference>
<dbReference type="PANTHER" id="PTHR44757">
    <property type="entry name" value="DIGUANYLATE CYCLASE DGCP"/>
    <property type="match status" value="1"/>
</dbReference>
<evidence type="ECO:0000259" key="7">
    <source>
        <dbReference type="PROSITE" id="PS50112"/>
    </source>
</evidence>
<evidence type="ECO:0000256" key="1">
    <source>
        <dbReference type="ARBA" id="ARBA00004651"/>
    </source>
</evidence>
<proteinExistence type="predicted"/>
<evidence type="ECO:0000259" key="8">
    <source>
        <dbReference type="PROSITE" id="PS50113"/>
    </source>
</evidence>
<feature type="transmembrane region" description="Helical" evidence="6">
    <location>
        <begin position="159"/>
        <end position="178"/>
    </location>
</feature>
<dbReference type="Pfam" id="PF05231">
    <property type="entry name" value="MASE1"/>
    <property type="match status" value="1"/>
</dbReference>
<dbReference type="PROSITE" id="PS50112">
    <property type="entry name" value="PAS"/>
    <property type="match status" value="1"/>
</dbReference>
<feature type="domain" description="PAS" evidence="7">
    <location>
        <begin position="305"/>
        <end position="376"/>
    </location>
</feature>
<accession>A0A7W6CHV7</accession>
<dbReference type="CDD" id="cd01949">
    <property type="entry name" value="GGDEF"/>
    <property type="match status" value="1"/>
</dbReference>
<dbReference type="SMART" id="SM00091">
    <property type="entry name" value="PAS"/>
    <property type="match status" value="1"/>
</dbReference>
<feature type="transmembrane region" description="Helical" evidence="6">
    <location>
        <begin position="39"/>
        <end position="57"/>
    </location>
</feature>
<dbReference type="InterPro" id="IPR000160">
    <property type="entry name" value="GGDEF_dom"/>
</dbReference>
<feature type="transmembrane region" description="Helical" evidence="6">
    <location>
        <begin position="198"/>
        <end position="216"/>
    </location>
</feature>
<feature type="transmembrane region" description="Helical" evidence="6">
    <location>
        <begin position="236"/>
        <end position="256"/>
    </location>
</feature>
<dbReference type="InterPro" id="IPR043128">
    <property type="entry name" value="Rev_trsase/Diguanyl_cyclase"/>
</dbReference>
<sequence>MSARVRALLLKYFGQSLLLCPIYFASALLALQLTRFNGGVAIVWPAGAVLFSALAAMPHRRWSAALLLCFPAGALAIGLRGFGGVHTLPLTLAGLFEAWLAASLLRRIAPRFTRFESVRDVASFLLVAGFIAPAASAFIGAWAAHGATGIPFFNAWRDWFGAHALSLVTFAPPIFLVLRRRRLDTAKFNRERLPEALILLGAVCLATLATFGQSRVPLVVVPLVPMVAATFRLGRIGAVASLLVLICGGLIGTMTGHGPTMLLHLDMATKLLVLQIYFACVVLILLPVAAELESRRRLMQNLRDAEALHRLIVERTGDVIMRVNIDGTLRSVSDAGARLWGYQAEELVGRSAYDLIHPEDEQAVFDARFQALCEPQGTVAVECRVIGKDGGSTWVESHMCATLNRRGVPNGTVSIIRDNSARRRLIENLAHEANTDPLTGLANRRAFDRALARDVAEGRDSCLALFDLDHFKRINDVHGHATGDRMLTLFATLLCGTVRAGDVVARLGGEEFGVLLRDVSLEQAGVICERVRTRLAESEGRSVVGELVRATVSVGLTRLSVDLPVEEAFRQADAALYSAKRAGRNQMAITA</sequence>
<dbReference type="InterPro" id="IPR007895">
    <property type="entry name" value="MASE1"/>
</dbReference>
<dbReference type="Proteomes" id="UP000548867">
    <property type="component" value="Unassembled WGS sequence"/>
</dbReference>
<keyword evidence="3 6" id="KW-0812">Transmembrane</keyword>
<evidence type="ECO:0000256" key="2">
    <source>
        <dbReference type="ARBA" id="ARBA00022475"/>
    </source>
</evidence>
<dbReference type="SUPFAM" id="SSF55785">
    <property type="entry name" value="PYP-like sensor domain (PAS domain)"/>
    <property type="match status" value="1"/>
</dbReference>
<keyword evidence="5 6" id="KW-0472">Membrane</keyword>
<dbReference type="InterPro" id="IPR013655">
    <property type="entry name" value="PAS_fold_3"/>
</dbReference>
<dbReference type="PANTHER" id="PTHR44757:SF2">
    <property type="entry name" value="BIOFILM ARCHITECTURE MAINTENANCE PROTEIN MBAA"/>
    <property type="match status" value="1"/>
</dbReference>
<feature type="transmembrane region" description="Helical" evidence="6">
    <location>
        <begin position="12"/>
        <end position="33"/>
    </location>
</feature>
<dbReference type="GO" id="GO:0003824">
    <property type="term" value="F:catalytic activity"/>
    <property type="evidence" value="ECO:0007669"/>
    <property type="project" value="UniProtKB-ARBA"/>
</dbReference>
<keyword evidence="2" id="KW-1003">Cell membrane</keyword>
<keyword evidence="4 6" id="KW-1133">Transmembrane helix</keyword>
<dbReference type="InterPro" id="IPR000014">
    <property type="entry name" value="PAS"/>
</dbReference>
<protein>
    <submittedName>
        <fullName evidence="10">Diguanylate cyclase (GGDEF)-like protein/PAS domain S-box-containing protein</fullName>
    </submittedName>
</protein>
<dbReference type="InterPro" id="IPR035965">
    <property type="entry name" value="PAS-like_dom_sf"/>
</dbReference>
<evidence type="ECO:0000259" key="9">
    <source>
        <dbReference type="PROSITE" id="PS50887"/>
    </source>
</evidence>
<dbReference type="NCBIfam" id="TIGR00254">
    <property type="entry name" value="GGDEF"/>
    <property type="match status" value="1"/>
</dbReference>
<dbReference type="SUPFAM" id="SSF55073">
    <property type="entry name" value="Nucleotide cyclase"/>
    <property type="match status" value="1"/>
</dbReference>
<dbReference type="RefSeq" id="WP_183627638.1">
    <property type="nucleotide sequence ID" value="NZ_JACIDX010000016.1"/>
</dbReference>
<dbReference type="EMBL" id="JACIDX010000016">
    <property type="protein sequence ID" value="MBB3956789.1"/>
    <property type="molecule type" value="Genomic_DNA"/>
</dbReference>
<evidence type="ECO:0000256" key="6">
    <source>
        <dbReference type="SAM" id="Phobius"/>
    </source>
</evidence>
<comment type="subcellular location">
    <subcellularLocation>
        <location evidence="1">Cell membrane</location>
        <topology evidence="1">Multi-pass membrane protein</topology>
    </subcellularLocation>
</comment>
<organism evidence="10 11">
    <name type="scientific">Novosphingobium sediminicola</name>
    <dbReference type="NCBI Taxonomy" id="563162"/>
    <lineage>
        <taxon>Bacteria</taxon>
        <taxon>Pseudomonadati</taxon>
        <taxon>Pseudomonadota</taxon>
        <taxon>Alphaproteobacteria</taxon>
        <taxon>Sphingomonadales</taxon>
        <taxon>Sphingomonadaceae</taxon>
        <taxon>Novosphingobium</taxon>
    </lineage>
</organism>
<keyword evidence="11" id="KW-1185">Reference proteome</keyword>
<dbReference type="CDD" id="cd00130">
    <property type="entry name" value="PAS"/>
    <property type="match status" value="1"/>
</dbReference>
<dbReference type="FunFam" id="3.30.70.270:FF:000001">
    <property type="entry name" value="Diguanylate cyclase domain protein"/>
    <property type="match status" value="1"/>
</dbReference>
<feature type="transmembrane region" description="Helical" evidence="6">
    <location>
        <begin position="268"/>
        <end position="290"/>
    </location>
</feature>
<dbReference type="InterPro" id="IPR052155">
    <property type="entry name" value="Biofilm_reg_signaling"/>
</dbReference>
<dbReference type="Pfam" id="PF00990">
    <property type="entry name" value="GGDEF"/>
    <property type="match status" value="1"/>
</dbReference>
<comment type="caution">
    <text evidence="10">The sequence shown here is derived from an EMBL/GenBank/DDBJ whole genome shotgun (WGS) entry which is preliminary data.</text>
</comment>
<dbReference type="InterPro" id="IPR029787">
    <property type="entry name" value="Nucleotide_cyclase"/>
</dbReference>
<feature type="domain" description="PAC" evidence="8">
    <location>
        <begin position="379"/>
        <end position="431"/>
    </location>
</feature>
<dbReference type="NCBIfam" id="TIGR00229">
    <property type="entry name" value="sensory_box"/>
    <property type="match status" value="1"/>
</dbReference>
<dbReference type="AlphaFoldDB" id="A0A7W6CHV7"/>
<feature type="domain" description="GGDEF" evidence="9">
    <location>
        <begin position="459"/>
        <end position="591"/>
    </location>
</feature>
<dbReference type="InterPro" id="IPR000700">
    <property type="entry name" value="PAS-assoc_C"/>
</dbReference>
<reference evidence="10 11" key="1">
    <citation type="submission" date="2020-08" db="EMBL/GenBank/DDBJ databases">
        <title>Genomic Encyclopedia of Type Strains, Phase IV (KMG-IV): sequencing the most valuable type-strain genomes for metagenomic binning, comparative biology and taxonomic classification.</title>
        <authorList>
            <person name="Goeker M."/>
        </authorList>
    </citation>
    <scope>NUCLEOTIDE SEQUENCE [LARGE SCALE GENOMIC DNA]</scope>
    <source>
        <strain evidence="10 11">DSM 27057</strain>
    </source>
</reference>
<gene>
    <name evidence="10" type="ORF">GGR38_003755</name>
</gene>
<evidence type="ECO:0000313" key="10">
    <source>
        <dbReference type="EMBL" id="MBB3956789.1"/>
    </source>
</evidence>
<feature type="transmembrane region" description="Helical" evidence="6">
    <location>
        <begin position="88"/>
        <end position="109"/>
    </location>
</feature>
<dbReference type="SMART" id="SM00267">
    <property type="entry name" value="GGDEF"/>
    <property type="match status" value="1"/>
</dbReference>
<dbReference type="PROSITE" id="PS50887">
    <property type="entry name" value="GGDEF"/>
    <property type="match status" value="1"/>
</dbReference>
<dbReference type="Gene3D" id="3.30.70.270">
    <property type="match status" value="1"/>
</dbReference>
<evidence type="ECO:0000313" key="11">
    <source>
        <dbReference type="Proteomes" id="UP000548867"/>
    </source>
</evidence>
<evidence type="ECO:0000256" key="4">
    <source>
        <dbReference type="ARBA" id="ARBA00022989"/>
    </source>
</evidence>
<dbReference type="Pfam" id="PF08447">
    <property type="entry name" value="PAS_3"/>
    <property type="match status" value="1"/>
</dbReference>
<name>A0A7W6CHV7_9SPHN</name>
<evidence type="ECO:0000256" key="5">
    <source>
        <dbReference type="ARBA" id="ARBA00023136"/>
    </source>
</evidence>
<dbReference type="PROSITE" id="PS50113">
    <property type="entry name" value="PAC"/>
    <property type="match status" value="1"/>
</dbReference>